<accession>A0AAD7ECE8</accession>
<gene>
    <name evidence="3" type="ORF">DFH08DRAFT_1046342</name>
</gene>
<feature type="transmembrane region" description="Helical" evidence="2">
    <location>
        <begin position="47"/>
        <end position="74"/>
    </location>
</feature>
<dbReference type="EMBL" id="JARIHO010000078">
    <property type="protein sequence ID" value="KAJ7310613.1"/>
    <property type="molecule type" value="Genomic_DNA"/>
</dbReference>
<keyword evidence="2" id="KW-0472">Membrane</keyword>
<proteinExistence type="predicted"/>
<feature type="transmembrane region" description="Helical" evidence="2">
    <location>
        <begin position="118"/>
        <end position="139"/>
    </location>
</feature>
<feature type="transmembrane region" description="Helical" evidence="2">
    <location>
        <begin position="17"/>
        <end position="35"/>
    </location>
</feature>
<feature type="region of interest" description="Disordered" evidence="1">
    <location>
        <begin position="280"/>
        <end position="304"/>
    </location>
</feature>
<comment type="caution">
    <text evidence="3">The sequence shown here is derived from an EMBL/GenBank/DDBJ whole genome shotgun (WGS) entry which is preliminary data.</text>
</comment>
<feature type="transmembrane region" description="Helical" evidence="2">
    <location>
        <begin position="159"/>
        <end position="182"/>
    </location>
</feature>
<feature type="transmembrane region" description="Helical" evidence="2">
    <location>
        <begin position="94"/>
        <end position="111"/>
    </location>
</feature>
<evidence type="ECO:0000256" key="1">
    <source>
        <dbReference type="SAM" id="MobiDB-lite"/>
    </source>
</evidence>
<evidence type="ECO:0000313" key="3">
    <source>
        <dbReference type="EMBL" id="KAJ7310613.1"/>
    </source>
</evidence>
<keyword evidence="2" id="KW-1133">Transmembrane helix</keyword>
<keyword evidence="2" id="KW-0812">Transmembrane</keyword>
<feature type="transmembrane region" description="Helical" evidence="2">
    <location>
        <begin position="203"/>
        <end position="224"/>
    </location>
</feature>
<evidence type="ECO:0000313" key="4">
    <source>
        <dbReference type="Proteomes" id="UP001218218"/>
    </source>
</evidence>
<evidence type="ECO:0000256" key="2">
    <source>
        <dbReference type="SAM" id="Phobius"/>
    </source>
</evidence>
<dbReference type="AlphaFoldDB" id="A0AAD7ECE8"/>
<feature type="transmembrane region" description="Helical" evidence="2">
    <location>
        <begin position="236"/>
        <end position="254"/>
    </location>
</feature>
<feature type="compositionally biased region" description="Basic and acidic residues" evidence="1">
    <location>
        <begin position="295"/>
        <end position="304"/>
    </location>
</feature>
<name>A0AAD7ECE8_9AGAR</name>
<reference evidence="3" key="1">
    <citation type="submission" date="2023-03" db="EMBL/GenBank/DDBJ databases">
        <title>Massive genome expansion in bonnet fungi (Mycena s.s.) driven by repeated elements and novel gene families across ecological guilds.</title>
        <authorList>
            <consortium name="Lawrence Berkeley National Laboratory"/>
            <person name="Harder C.B."/>
            <person name="Miyauchi S."/>
            <person name="Viragh M."/>
            <person name="Kuo A."/>
            <person name="Thoen E."/>
            <person name="Andreopoulos B."/>
            <person name="Lu D."/>
            <person name="Skrede I."/>
            <person name="Drula E."/>
            <person name="Henrissat B."/>
            <person name="Morin E."/>
            <person name="Kohler A."/>
            <person name="Barry K."/>
            <person name="LaButti K."/>
            <person name="Morin E."/>
            <person name="Salamov A."/>
            <person name="Lipzen A."/>
            <person name="Mereny Z."/>
            <person name="Hegedus B."/>
            <person name="Baldrian P."/>
            <person name="Stursova M."/>
            <person name="Weitz H."/>
            <person name="Taylor A."/>
            <person name="Grigoriev I.V."/>
            <person name="Nagy L.G."/>
            <person name="Martin F."/>
            <person name="Kauserud H."/>
        </authorList>
    </citation>
    <scope>NUCLEOTIDE SEQUENCE</scope>
    <source>
        <strain evidence="3">CBHHK002</strain>
    </source>
</reference>
<organism evidence="3 4">
    <name type="scientific">Mycena albidolilacea</name>
    <dbReference type="NCBI Taxonomy" id="1033008"/>
    <lineage>
        <taxon>Eukaryota</taxon>
        <taxon>Fungi</taxon>
        <taxon>Dikarya</taxon>
        <taxon>Basidiomycota</taxon>
        <taxon>Agaricomycotina</taxon>
        <taxon>Agaricomycetes</taxon>
        <taxon>Agaricomycetidae</taxon>
        <taxon>Agaricales</taxon>
        <taxon>Marasmiineae</taxon>
        <taxon>Mycenaceae</taxon>
        <taxon>Mycena</taxon>
    </lineage>
</organism>
<dbReference type="Proteomes" id="UP001218218">
    <property type="component" value="Unassembled WGS sequence"/>
</dbReference>
<sequence length="325" mass="36929">MDAYSLKLAFLEITFEALSYGVFAVVGTITVFHIARRGLRKSPGRQTLMAITMIMLLGATVHLGLHLASIVLGLTPDVVPRSTFQILNIVQVSIRRLIYFLSDVVVVWRAWAIWSKNLMVRIVLSICLFATFATSLTLYAFNILSIEQGRHYQDIMQNFLGTFCLLLTNFVATGLIGYKLWYYRRNLKQYINRGNQRTKVESILILLLESGGLYCVFWILLMVGDFGYFNDFGLEWVQPNVSGIYLTVVVLVVSQRKMLSPEVLAYTSQKSVRLESLTGSGTAPAAWSAPRSPRRKEDKSFSYPDRVHVVQTREYYSSSPRDSYL</sequence>
<protein>
    <submittedName>
        <fullName evidence="3">Uncharacterized protein</fullName>
    </submittedName>
</protein>
<keyword evidence="4" id="KW-1185">Reference proteome</keyword>